<dbReference type="GeneID" id="106807507"/>
<organism evidence="1 2">
    <name type="scientific">Priapulus caudatus</name>
    <name type="common">Priapulid worm</name>
    <dbReference type="NCBI Taxonomy" id="37621"/>
    <lineage>
        <taxon>Eukaryota</taxon>
        <taxon>Metazoa</taxon>
        <taxon>Ecdysozoa</taxon>
        <taxon>Scalidophora</taxon>
        <taxon>Priapulida</taxon>
        <taxon>Priapulimorpha</taxon>
        <taxon>Priapulimorphida</taxon>
        <taxon>Priapulidae</taxon>
        <taxon>Priapulus</taxon>
    </lineage>
</organism>
<evidence type="ECO:0000313" key="2">
    <source>
        <dbReference type="RefSeq" id="XP_014665335.1"/>
    </source>
</evidence>
<dbReference type="RefSeq" id="XP_014665335.1">
    <property type="nucleotide sequence ID" value="XM_014809849.1"/>
</dbReference>
<reference evidence="2" key="1">
    <citation type="submission" date="2025-08" db="UniProtKB">
        <authorList>
            <consortium name="RefSeq"/>
        </authorList>
    </citation>
    <scope>IDENTIFICATION</scope>
</reference>
<accession>A0ABM1DZG4</accession>
<sequence>MTCARPQSFLRFCRHDIVQKNSKVFKLHNFKRGCRQDATQLHFANSGYTTLNVAADKTQLNFILQIHGKQSINSSSSNQIINASSVNQIINQSNHQCIINQSNISETKVANEAGVCIKNDDKGYATSVEPFFTPLTLHPLHSTLIIMPRGQAHNALVIYC</sequence>
<proteinExistence type="predicted"/>
<protein>
    <submittedName>
        <fullName evidence="2">Uncharacterized protein LOC106807507</fullName>
    </submittedName>
</protein>
<keyword evidence="1" id="KW-1185">Reference proteome</keyword>
<name>A0ABM1DZG4_PRICU</name>
<evidence type="ECO:0000313" key="1">
    <source>
        <dbReference type="Proteomes" id="UP000695022"/>
    </source>
</evidence>
<gene>
    <name evidence="2" type="primary">LOC106807507</name>
</gene>
<dbReference type="Proteomes" id="UP000695022">
    <property type="component" value="Unplaced"/>
</dbReference>